<protein>
    <submittedName>
        <fullName evidence="2">DMSO reductase anchor subunit</fullName>
    </submittedName>
</protein>
<reference evidence="3" key="1">
    <citation type="submission" date="2016-10" db="EMBL/GenBank/DDBJ databases">
        <authorList>
            <person name="Varghese N."/>
            <person name="Submissions S."/>
        </authorList>
    </citation>
    <scope>NUCLEOTIDE SEQUENCE [LARGE SCALE GENOMIC DNA]</scope>
    <source>
        <strain evidence="3">930I</strain>
    </source>
</reference>
<feature type="transmembrane region" description="Helical" evidence="1">
    <location>
        <begin position="175"/>
        <end position="195"/>
    </location>
</feature>
<accession>A0A1G8A1T9</accession>
<keyword evidence="3" id="KW-1185">Reference proteome</keyword>
<dbReference type="GO" id="GO:0019645">
    <property type="term" value="P:anaerobic electron transport chain"/>
    <property type="evidence" value="ECO:0007669"/>
    <property type="project" value="InterPro"/>
</dbReference>
<dbReference type="Proteomes" id="UP000217076">
    <property type="component" value="Unassembled WGS sequence"/>
</dbReference>
<keyword evidence="1" id="KW-0812">Transmembrane</keyword>
<dbReference type="AlphaFoldDB" id="A0A1G8A1T9"/>
<dbReference type="RefSeq" id="WP_092618258.1">
    <property type="nucleotide sequence ID" value="NZ_FNCV01000004.1"/>
</dbReference>
<dbReference type="GO" id="GO:0009389">
    <property type="term" value="F:dimethyl sulfoxide reductase activity"/>
    <property type="evidence" value="ECO:0007669"/>
    <property type="project" value="TreeGrafter"/>
</dbReference>
<dbReference type="OrthoDB" id="5520897at2"/>
<dbReference type="GO" id="GO:0009390">
    <property type="term" value="C:dimethyl sulfoxide reductase complex"/>
    <property type="evidence" value="ECO:0007669"/>
    <property type="project" value="TreeGrafter"/>
</dbReference>
<evidence type="ECO:0000313" key="2">
    <source>
        <dbReference type="EMBL" id="SDH14945.1"/>
    </source>
</evidence>
<keyword evidence="1" id="KW-0472">Membrane</keyword>
<feature type="transmembrane region" description="Helical" evidence="1">
    <location>
        <begin position="110"/>
        <end position="133"/>
    </location>
</feature>
<dbReference type="InterPro" id="IPR007059">
    <property type="entry name" value="DmsC"/>
</dbReference>
<feature type="transmembrane region" description="Helical" evidence="1">
    <location>
        <begin position="42"/>
        <end position="63"/>
    </location>
</feature>
<dbReference type="Pfam" id="PF04976">
    <property type="entry name" value="DmsC"/>
    <property type="match status" value="1"/>
</dbReference>
<feature type="transmembrane region" description="Helical" evidence="1">
    <location>
        <begin position="145"/>
        <end position="163"/>
    </location>
</feature>
<feature type="transmembrane region" description="Helical" evidence="1">
    <location>
        <begin position="276"/>
        <end position="295"/>
    </location>
</feature>
<organism evidence="2 3">
    <name type="scientific">Roseospirillum parvum</name>
    <dbReference type="NCBI Taxonomy" id="83401"/>
    <lineage>
        <taxon>Bacteria</taxon>
        <taxon>Pseudomonadati</taxon>
        <taxon>Pseudomonadota</taxon>
        <taxon>Alphaproteobacteria</taxon>
        <taxon>Rhodospirillales</taxon>
        <taxon>Rhodospirillaceae</taxon>
        <taxon>Roseospirillum</taxon>
    </lineage>
</organism>
<evidence type="ECO:0000256" key="1">
    <source>
        <dbReference type="SAM" id="Phobius"/>
    </source>
</evidence>
<feature type="transmembrane region" description="Helical" evidence="1">
    <location>
        <begin position="250"/>
        <end position="270"/>
    </location>
</feature>
<keyword evidence="1" id="KW-1133">Transmembrane helix</keyword>
<feature type="transmembrane region" description="Helical" evidence="1">
    <location>
        <begin position="84"/>
        <end position="104"/>
    </location>
</feature>
<dbReference type="STRING" id="83401.SAMN05421742_104294"/>
<dbReference type="GO" id="GO:0005886">
    <property type="term" value="C:plasma membrane"/>
    <property type="evidence" value="ECO:0007669"/>
    <property type="project" value="TreeGrafter"/>
</dbReference>
<dbReference type="PANTHER" id="PTHR38095">
    <property type="entry name" value="ANAEROBIC DIMETHYL SULFOXIDE REDUCTASE CHAIN YNFH"/>
    <property type="match status" value="1"/>
</dbReference>
<dbReference type="EMBL" id="FNCV01000004">
    <property type="protein sequence ID" value="SDH14945.1"/>
    <property type="molecule type" value="Genomic_DNA"/>
</dbReference>
<dbReference type="PANTHER" id="PTHR38095:SF1">
    <property type="entry name" value="ANAEROBIC DIMETHYL SULFOXIDE REDUCTASE CHAIN YNFH"/>
    <property type="match status" value="1"/>
</dbReference>
<name>A0A1G8A1T9_9PROT</name>
<gene>
    <name evidence="2" type="ORF">SAMN05421742_104294</name>
</gene>
<sequence length="312" mass="32753">MHPAFSVIFFTTASGAGYGLLALMGLLGAAQALPADRWLGLLGLGLALGLIGGGLMSSSAHLGRPERARFAFSQWRSSWLSREAVAAVATFVPAGLFALGWVGLGRTDGAMAAFGVLSAAGAGLTVAATAMIYASLKPIPHWHNVFTLPGYLLFGLMTGALWLSALAHPFNAAGWAVRLLPVVLVAAAWGLKAACWRHLDSRPERLTANRALGLPEGRVRVIDWPHSQANYVLKEMGYQVARQHARTLRLATHALAFALPLALSLLVLAGAAGGGAALLAALAGTLGMGLERWLFFAEARHAATLYYGAERV</sequence>
<evidence type="ECO:0000313" key="3">
    <source>
        <dbReference type="Proteomes" id="UP000217076"/>
    </source>
</evidence>
<proteinExistence type="predicted"/>